<dbReference type="InterPro" id="IPR036389">
    <property type="entry name" value="RNase_III_sf"/>
</dbReference>
<evidence type="ECO:0000313" key="2">
    <source>
        <dbReference type="WBParaSite" id="Minc3s08213g42023"/>
    </source>
</evidence>
<dbReference type="GO" id="GO:0006396">
    <property type="term" value="P:RNA processing"/>
    <property type="evidence" value="ECO:0007669"/>
    <property type="project" value="InterPro"/>
</dbReference>
<proteinExistence type="predicted"/>
<dbReference type="SUPFAM" id="SSF69065">
    <property type="entry name" value="RNase III domain-like"/>
    <property type="match status" value="1"/>
</dbReference>
<dbReference type="AlphaFoldDB" id="A0A914NN46"/>
<dbReference type="Proteomes" id="UP000887563">
    <property type="component" value="Unplaced"/>
</dbReference>
<accession>A0A914NN46</accession>
<name>A0A914NN46_MELIC</name>
<sequence length="93" mass="10571">MLLKGNANLKEIQLSILAQGIFYSTGICSDMVLHSILLVLACQHVRFHCSLNFLEERLAYTFKNRSLLELALIHPSFRANYGTNSDHAKKCFE</sequence>
<protein>
    <submittedName>
        <fullName evidence="2">RNase III domain-containing protein</fullName>
    </submittedName>
</protein>
<organism evidence="1 2">
    <name type="scientific">Meloidogyne incognita</name>
    <name type="common">Southern root-knot nematode worm</name>
    <name type="synonym">Oxyuris incognita</name>
    <dbReference type="NCBI Taxonomy" id="6306"/>
    <lineage>
        <taxon>Eukaryota</taxon>
        <taxon>Metazoa</taxon>
        <taxon>Ecdysozoa</taxon>
        <taxon>Nematoda</taxon>
        <taxon>Chromadorea</taxon>
        <taxon>Rhabditida</taxon>
        <taxon>Tylenchina</taxon>
        <taxon>Tylenchomorpha</taxon>
        <taxon>Tylenchoidea</taxon>
        <taxon>Meloidogynidae</taxon>
        <taxon>Meloidogyninae</taxon>
        <taxon>Meloidogyne</taxon>
        <taxon>Meloidogyne incognita group</taxon>
    </lineage>
</organism>
<dbReference type="WBParaSite" id="Minc3s08213g42023">
    <property type="protein sequence ID" value="Minc3s08213g42023"/>
    <property type="gene ID" value="Minc3s08213g42023"/>
</dbReference>
<evidence type="ECO:0000313" key="1">
    <source>
        <dbReference type="Proteomes" id="UP000887563"/>
    </source>
</evidence>
<dbReference type="Gene3D" id="1.10.1520.10">
    <property type="entry name" value="Ribonuclease III domain"/>
    <property type="match status" value="1"/>
</dbReference>
<reference evidence="2" key="1">
    <citation type="submission" date="2022-11" db="UniProtKB">
        <authorList>
            <consortium name="WormBaseParasite"/>
        </authorList>
    </citation>
    <scope>IDENTIFICATION</scope>
</reference>
<keyword evidence="1" id="KW-1185">Reference proteome</keyword>
<dbReference type="GO" id="GO:0004525">
    <property type="term" value="F:ribonuclease III activity"/>
    <property type="evidence" value="ECO:0007669"/>
    <property type="project" value="InterPro"/>
</dbReference>